<name>A0ABX2WGH3_9MICO</name>
<comment type="caution">
    <text evidence="1">The sequence shown here is derived from an EMBL/GenBank/DDBJ whole genome shotgun (WGS) entry which is preliminary data.</text>
</comment>
<sequence length="70" mass="7740">MNEPRYLSPAEVCDLIPGMTVGTLKTMRARGKGPRYAKPTGPRGHVTLYLESDVRAWIQASVVATRDQPK</sequence>
<evidence type="ECO:0008006" key="3">
    <source>
        <dbReference type="Google" id="ProtNLM"/>
    </source>
</evidence>
<evidence type="ECO:0000313" key="1">
    <source>
        <dbReference type="EMBL" id="OAZ39791.1"/>
    </source>
</evidence>
<reference evidence="2" key="1">
    <citation type="submission" date="2016-06" db="EMBL/GenBank/DDBJ databases">
        <title>Genome sequencing of cellulolytic organisms.</title>
        <authorList>
            <person name="Bohra V."/>
            <person name="Dafale N.A."/>
            <person name="Purohit H.J."/>
        </authorList>
    </citation>
    <scope>NUCLEOTIDE SEQUENCE [LARGE SCALE GENOMIC DNA]</scope>
    <source>
        <strain evidence="2">ND21</strain>
    </source>
</reference>
<gene>
    <name evidence="1" type="ORF">A9Z40_08195</name>
</gene>
<dbReference type="EMBL" id="LZEM01000021">
    <property type="protein sequence ID" value="OAZ39791.1"/>
    <property type="molecule type" value="Genomic_DNA"/>
</dbReference>
<protein>
    <recommendedName>
        <fullName evidence="3">Helix-turn-helix domain-containing protein</fullName>
    </recommendedName>
</protein>
<accession>A0ABX2WGH3</accession>
<evidence type="ECO:0000313" key="2">
    <source>
        <dbReference type="Proteomes" id="UP000093918"/>
    </source>
</evidence>
<dbReference type="Proteomes" id="UP000093918">
    <property type="component" value="Unassembled WGS sequence"/>
</dbReference>
<proteinExistence type="predicted"/>
<keyword evidence="2" id="KW-1185">Reference proteome</keyword>
<organism evidence="1 2">
    <name type="scientific">Microbacterium arborescens</name>
    <dbReference type="NCBI Taxonomy" id="33883"/>
    <lineage>
        <taxon>Bacteria</taxon>
        <taxon>Bacillati</taxon>
        <taxon>Actinomycetota</taxon>
        <taxon>Actinomycetes</taxon>
        <taxon>Micrococcales</taxon>
        <taxon>Microbacteriaceae</taxon>
        <taxon>Microbacterium</taxon>
    </lineage>
</organism>